<comment type="catalytic activity">
    <reaction evidence="11">
        <text>L-threonyl-[protein] + ATP = O-phospho-L-threonyl-[protein] + ADP + H(+)</text>
        <dbReference type="Rhea" id="RHEA:46608"/>
        <dbReference type="Rhea" id="RHEA-COMP:11060"/>
        <dbReference type="Rhea" id="RHEA-COMP:11605"/>
        <dbReference type="ChEBI" id="CHEBI:15378"/>
        <dbReference type="ChEBI" id="CHEBI:30013"/>
        <dbReference type="ChEBI" id="CHEBI:30616"/>
        <dbReference type="ChEBI" id="CHEBI:61977"/>
        <dbReference type="ChEBI" id="CHEBI:456216"/>
        <dbReference type="EC" id="2.7.11.1"/>
    </reaction>
</comment>
<comment type="cofactor">
    <cofactor evidence="1">
        <name>Mg(2+)</name>
        <dbReference type="ChEBI" id="CHEBI:18420"/>
    </cofactor>
</comment>
<organism evidence="18 19">
    <name type="scientific">Sparus aurata</name>
    <name type="common">Gilthead sea bream</name>
    <dbReference type="NCBI Taxonomy" id="8175"/>
    <lineage>
        <taxon>Eukaryota</taxon>
        <taxon>Metazoa</taxon>
        <taxon>Chordata</taxon>
        <taxon>Craniata</taxon>
        <taxon>Vertebrata</taxon>
        <taxon>Euteleostomi</taxon>
        <taxon>Actinopterygii</taxon>
        <taxon>Neopterygii</taxon>
        <taxon>Teleostei</taxon>
        <taxon>Neoteleostei</taxon>
        <taxon>Acanthomorphata</taxon>
        <taxon>Eupercaria</taxon>
        <taxon>Spariformes</taxon>
        <taxon>Sparidae</taxon>
        <taxon>Sparus</taxon>
    </lineage>
</organism>
<dbReference type="PANTHER" id="PTHR24346">
    <property type="entry name" value="MAP/MICROTUBULE AFFINITY-REGULATING KINASE"/>
    <property type="match status" value="1"/>
</dbReference>
<dbReference type="PANTHER" id="PTHR24346:SF108">
    <property type="entry name" value="BR SERINE_THREONINE KINASE 1"/>
    <property type="match status" value="1"/>
</dbReference>
<evidence type="ECO:0000313" key="19">
    <source>
        <dbReference type="Proteomes" id="UP000472265"/>
    </source>
</evidence>
<keyword evidence="8 15" id="KW-0067">ATP-binding</keyword>
<dbReference type="Proteomes" id="UP000472265">
    <property type="component" value="Chromosome 8"/>
</dbReference>
<dbReference type="InterPro" id="IPR000719">
    <property type="entry name" value="Prot_kinase_dom"/>
</dbReference>
<feature type="compositionally biased region" description="Basic and acidic residues" evidence="16">
    <location>
        <begin position="355"/>
        <end position="365"/>
    </location>
</feature>
<keyword evidence="9" id="KW-0460">Magnesium</keyword>
<evidence type="ECO:0000256" key="9">
    <source>
        <dbReference type="ARBA" id="ARBA00022842"/>
    </source>
</evidence>
<reference evidence="18" key="2">
    <citation type="submission" date="2025-08" db="UniProtKB">
        <authorList>
            <consortium name="Ensembl"/>
        </authorList>
    </citation>
    <scope>IDENTIFICATION</scope>
</reference>
<dbReference type="SUPFAM" id="SSF56112">
    <property type="entry name" value="Protein kinase-like (PK-like)"/>
    <property type="match status" value="1"/>
</dbReference>
<dbReference type="Pfam" id="PF00069">
    <property type="entry name" value="Pkinase"/>
    <property type="match status" value="1"/>
</dbReference>
<evidence type="ECO:0000256" key="8">
    <source>
        <dbReference type="ARBA" id="ARBA00022840"/>
    </source>
</evidence>
<dbReference type="FunFam" id="3.30.200.20:FF:000003">
    <property type="entry name" value="Non-specific serine/threonine protein kinase"/>
    <property type="match status" value="1"/>
</dbReference>
<evidence type="ECO:0000256" key="10">
    <source>
        <dbReference type="ARBA" id="ARBA00022902"/>
    </source>
</evidence>
<keyword evidence="3" id="KW-0723">Serine/threonine-protein kinase</keyword>
<accession>A0A671Y000</accession>
<dbReference type="GO" id="GO:0046872">
    <property type="term" value="F:metal ion binding"/>
    <property type="evidence" value="ECO:0007669"/>
    <property type="project" value="UniProtKB-KW"/>
</dbReference>
<evidence type="ECO:0000256" key="12">
    <source>
        <dbReference type="ARBA" id="ARBA00048291"/>
    </source>
</evidence>
<feature type="compositionally biased region" description="Low complexity" evidence="16">
    <location>
        <begin position="409"/>
        <end position="427"/>
    </location>
</feature>
<dbReference type="SMART" id="SM00220">
    <property type="entry name" value="S_TKc"/>
    <property type="match status" value="1"/>
</dbReference>
<evidence type="ECO:0000256" key="15">
    <source>
        <dbReference type="PROSITE-ProRule" id="PRU10141"/>
    </source>
</evidence>
<dbReference type="InterPro" id="IPR011009">
    <property type="entry name" value="Kinase-like_dom_sf"/>
</dbReference>
<dbReference type="InterPro" id="IPR048622">
    <property type="entry name" value="BRSK1_2-like_UBA"/>
</dbReference>
<feature type="compositionally biased region" description="Pro residues" evidence="16">
    <location>
        <begin position="430"/>
        <end position="444"/>
    </location>
</feature>
<evidence type="ECO:0000256" key="7">
    <source>
        <dbReference type="ARBA" id="ARBA00022777"/>
    </source>
</evidence>
<comment type="similarity">
    <text evidence="2">Belongs to the protein kinase superfamily. CAMK Ser/Thr protein kinase family. SNF1 subfamily.</text>
</comment>
<dbReference type="CDD" id="cd14340">
    <property type="entry name" value="UBA_BRSK"/>
    <property type="match status" value="1"/>
</dbReference>
<feature type="region of interest" description="Disordered" evidence="16">
    <location>
        <begin position="490"/>
        <end position="512"/>
    </location>
</feature>
<evidence type="ECO:0000256" key="3">
    <source>
        <dbReference type="ARBA" id="ARBA00022527"/>
    </source>
</evidence>
<evidence type="ECO:0000256" key="6">
    <source>
        <dbReference type="ARBA" id="ARBA00022741"/>
    </source>
</evidence>
<evidence type="ECO:0000256" key="1">
    <source>
        <dbReference type="ARBA" id="ARBA00001946"/>
    </source>
</evidence>
<dbReference type="FunFam" id="1.10.510.10:FF:000064">
    <property type="entry name" value="BR serine/threonine-protein kinase 2"/>
    <property type="match status" value="1"/>
</dbReference>
<proteinExistence type="inferred from homology"/>
<dbReference type="InterPro" id="IPR008271">
    <property type="entry name" value="Ser/Thr_kinase_AS"/>
</dbReference>
<feature type="region of interest" description="Disordered" evidence="16">
    <location>
        <begin position="344"/>
        <end position="475"/>
    </location>
</feature>
<dbReference type="GeneTree" id="ENSGT00940000157462"/>
<dbReference type="Pfam" id="PF21122">
    <property type="entry name" value="KA1_BRSK"/>
    <property type="match status" value="1"/>
</dbReference>
<dbReference type="Gene3D" id="1.10.510.10">
    <property type="entry name" value="Transferase(Phosphotransferase) domain 1"/>
    <property type="match status" value="1"/>
</dbReference>
<dbReference type="GO" id="GO:0035556">
    <property type="term" value="P:intracellular signal transduction"/>
    <property type="evidence" value="ECO:0007669"/>
    <property type="project" value="TreeGrafter"/>
</dbReference>
<evidence type="ECO:0000313" key="18">
    <source>
        <dbReference type="Ensembl" id="ENSSAUP00010054471.1"/>
    </source>
</evidence>
<reference evidence="18" key="1">
    <citation type="submission" date="2021-04" db="EMBL/GenBank/DDBJ databases">
        <authorList>
            <consortium name="Wellcome Sanger Institute Data Sharing"/>
        </authorList>
    </citation>
    <scope>NUCLEOTIDE SEQUENCE [LARGE SCALE GENOMIC DNA]</scope>
</reference>
<evidence type="ECO:0000256" key="5">
    <source>
        <dbReference type="ARBA" id="ARBA00022723"/>
    </source>
</evidence>
<dbReference type="PROSITE" id="PS50011">
    <property type="entry name" value="PROTEIN_KINASE_DOM"/>
    <property type="match status" value="1"/>
</dbReference>
<dbReference type="GO" id="GO:0050321">
    <property type="term" value="F:tau-protein kinase activity"/>
    <property type="evidence" value="ECO:0007669"/>
    <property type="project" value="UniProtKB-EC"/>
</dbReference>
<protein>
    <submittedName>
        <fullName evidence="18">BR serine/threonine kinase 2</fullName>
    </submittedName>
</protein>
<comment type="catalytic activity">
    <reaction evidence="14">
        <text>L-threonyl-[tau protein] + ATP = O-phospho-L-threonyl-[tau protein] + ADP + H(+)</text>
        <dbReference type="Rhea" id="RHEA:53904"/>
        <dbReference type="Rhea" id="RHEA-COMP:13703"/>
        <dbReference type="Rhea" id="RHEA-COMP:13704"/>
        <dbReference type="ChEBI" id="CHEBI:15378"/>
        <dbReference type="ChEBI" id="CHEBI:30013"/>
        <dbReference type="ChEBI" id="CHEBI:30616"/>
        <dbReference type="ChEBI" id="CHEBI:61977"/>
        <dbReference type="ChEBI" id="CHEBI:456216"/>
        <dbReference type="EC" id="2.7.11.26"/>
    </reaction>
</comment>
<gene>
    <name evidence="18" type="primary">BRSK2</name>
</gene>
<feature type="compositionally biased region" description="Pro residues" evidence="16">
    <location>
        <begin position="458"/>
        <end position="467"/>
    </location>
</feature>
<dbReference type="AlphaFoldDB" id="A0A671Y000"/>
<evidence type="ECO:0000256" key="16">
    <source>
        <dbReference type="SAM" id="MobiDB-lite"/>
    </source>
</evidence>
<evidence type="ECO:0000256" key="2">
    <source>
        <dbReference type="ARBA" id="ARBA00006234"/>
    </source>
</evidence>
<evidence type="ECO:0000256" key="11">
    <source>
        <dbReference type="ARBA" id="ARBA00047899"/>
    </source>
</evidence>
<keyword evidence="7" id="KW-0418">Kinase</keyword>
<evidence type="ECO:0000256" key="14">
    <source>
        <dbReference type="ARBA" id="ARBA00048878"/>
    </source>
</evidence>
<feature type="binding site" evidence="15">
    <location>
        <position position="49"/>
    </location>
    <ligand>
        <name>ATP</name>
        <dbReference type="ChEBI" id="CHEBI:30616"/>
    </ligand>
</feature>
<dbReference type="PROSITE" id="PS00107">
    <property type="entry name" value="PROTEIN_KINASE_ATP"/>
    <property type="match status" value="1"/>
</dbReference>
<reference evidence="18" key="3">
    <citation type="submission" date="2025-09" db="UniProtKB">
        <authorList>
            <consortium name="Ensembl"/>
        </authorList>
    </citation>
    <scope>IDENTIFICATION</scope>
</reference>
<feature type="compositionally biased region" description="Polar residues" evidence="16">
    <location>
        <begin position="498"/>
        <end position="511"/>
    </location>
</feature>
<dbReference type="Pfam" id="PF21115">
    <property type="entry name" value="UBA_BRSK"/>
    <property type="match status" value="1"/>
</dbReference>
<keyword evidence="19" id="KW-1185">Reference proteome</keyword>
<evidence type="ECO:0000256" key="13">
    <source>
        <dbReference type="ARBA" id="ARBA00048679"/>
    </source>
</evidence>
<evidence type="ECO:0000259" key="17">
    <source>
        <dbReference type="PROSITE" id="PS50011"/>
    </source>
</evidence>
<dbReference type="InterPro" id="IPR017441">
    <property type="entry name" value="Protein_kinase_ATP_BS"/>
</dbReference>
<feature type="domain" description="Protein kinase" evidence="17">
    <location>
        <begin position="20"/>
        <end position="266"/>
    </location>
</feature>
<dbReference type="GO" id="GO:0007399">
    <property type="term" value="P:nervous system development"/>
    <property type="evidence" value="ECO:0007669"/>
    <property type="project" value="UniProtKB-KW"/>
</dbReference>
<name>A0A671Y000_SPAAU</name>
<dbReference type="CDD" id="cd14081">
    <property type="entry name" value="STKc_BRSK1_2"/>
    <property type="match status" value="1"/>
</dbReference>
<sequence length="647" mass="72333">MSSSGKDNSGAQHANYVGPYRLEKTLGKGQTGLVKLGVHCVTCQKVAIKIVNREKLSESVLMKVEREIAILKLIEHPHVLKLHDVYENKKYLYLVLEHVSGGELFDYLVKKGRLTPKEARKFFRQIMSALDFCHSHSICHRDLKPENLLLDEKNNIRIADFGMASLQVGDSLLETSCGVSHFPMIHKKYDGRKADVWSCGVILFALLVGALPFDDDNLRNLLEKVKLGVFHMPHFIPPDCQNLLRGMIEVDGAKWLTVSLFVVSFLSFPRGGKNEPEPEQPVPRKVTIRSLPSADDIDPDVLDSMHSLGCFRDKNKLLKDLLSDDDNQEKMIYFLLLDRKERYPSQEDQNLPPRNEIDPPRKRVDSPMLNRHGKRRPERKSMEVLSVTDGGSPVPARRAIDMTQHGQRSRSISGASSGLSTSPLSSPRVTPHPSPRGSPLPTPKGTPVHTPKDSPAGTPTPTPPPSPSIGGMPWRTRLNSIKNSFLGSPRFHRRKLQVPTQEEMSSLTPESSPELAKKSWFGNFINLEKEEQIFIVIRDKPLSSIKADIVQAFLSIPSLSHSVISQTSFRAEYKSTAGPTVFQKPVKFQVDITYTESTAATKENGIYSVTFTLLSGPSRRFKRVVETIQSQLLSTHDQPGVQQLSGE</sequence>
<comment type="catalytic activity">
    <reaction evidence="13">
        <text>L-seryl-[protein] + ATP = O-phospho-L-seryl-[protein] + ADP + H(+)</text>
        <dbReference type="Rhea" id="RHEA:17989"/>
        <dbReference type="Rhea" id="RHEA-COMP:9863"/>
        <dbReference type="Rhea" id="RHEA-COMP:11604"/>
        <dbReference type="ChEBI" id="CHEBI:15378"/>
        <dbReference type="ChEBI" id="CHEBI:29999"/>
        <dbReference type="ChEBI" id="CHEBI:30616"/>
        <dbReference type="ChEBI" id="CHEBI:83421"/>
        <dbReference type="ChEBI" id="CHEBI:456216"/>
        <dbReference type="EC" id="2.7.11.1"/>
    </reaction>
</comment>
<dbReference type="GO" id="GO:0005524">
    <property type="term" value="F:ATP binding"/>
    <property type="evidence" value="ECO:0007669"/>
    <property type="project" value="UniProtKB-UniRule"/>
</dbReference>
<dbReference type="PROSITE" id="PS00108">
    <property type="entry name" value="PROTEIN_KINASE_ST"/>
    <property type="match status" value="1"/>
</dbReference>
<dbReference type="GO" id="GO:0005737">
    <property type="term" value="C:cytoplasm"/>
    <property type="evidence" value="ECO:0007669"/>
    <property type="project" value="TreeGrafter"/>
</dbReference>
<dbReference type="Ensembl" id="ENSSAUT00010057246.1">
    <property type="protein sequence ID" value="ENSSAUP00010054471.1"/>
    <property type="gene ID" value="ENSSAUG00010022402.1"/>
</dbReference>
<keyword evidence="5" id="KW-0479">Metal-binding</keyword>
<keyword evidence="10" id="KW-0524">Neurogenesis</keyword>
<keyword evidence="4" id="KW-0808">Transferase</keyword>
<comment type="catalytic activity">
    <reaction evidence="12">
        <text>L-seryl-[tau protein] + ATP = O-phospho-L-seryl-[tau protein] + ADP + H(+)</text>
        <dbReference type="Rhea" id="RHEA:12801"/>
        <dbReference type="Rhea" id="RHEA-COMP:13701"/>
        <dbReference type="Rhea" id="RHEA-COMP:13702"/>
        <dbReference type="ChEBI" id="CHEBI:15378"/>
        <dbReference type="ChEBI" id="CHEBI:29999"/>
        <dbReference type="ChEBI" id="CHEBI:30616"/>
        <dbReference type="ChEBI" id="CHEBI:83421"/>
        <dbReference type="ChEBI" id="CHEBI:456216"/>
        <dbReference type="EC" id="2.7.11.26"/>
    </reaction>
</comment>
<evidence type="ECO:0000256" key="4">
    <source>
        <dbReference type="ARBA" id="ARBA00022679"/>
    </source>
</evidence>
<keyword evidence="6 15" id="KW-0547">Nucleotide-binding</keyword>